<feature type="transmembrane region" description="Helical" evidence="8">
    <location>
        <begin position="339"/>
        <end position="357"/>
    </location>
</feature>
<feature type="transmembrane region" description="Helical" evidence="8">
    <location>
        <begin position="314"/>
        <end position="332"/>
    </location>
</feature>
<dbReference type="RefSeq" id="WP_327601002.1">
    <property type="nucleotide sequence ID" value="NZ_JAYXHS010000004.1"/>
</dbReference>
<evidence type="ECO:0000256" key="3">
    <source>
        <dbReference type="ARBA" id="ARBA00022676"/>
    </source>
</evidence>
<evidence type="ECO:0000313" key="10">
    <source>
        <dbReference type="EMBL" id="MEC5388031.1"/>
    </source>
</evidence>
<dbReference type="Proteomes" id="UP001331561">
    <property type="component" value="Unassembled WGS sequence"/>
</dbReference>
<dbReference type="EMBL" id="JAYXHS010000004">
    <property type="protein sequence ID" value="MEC5388031.1"/>
    <property type="molecule type" value="Genomic_DNA"/>
</dbReference>
<feature type="transmembrane region" description="Helical" evidence="8">
    <location>
        <begin position="291"/>
        <end position="308"/>
    </location>
</feature>
<evidence type="ECO:0000256" key="8">
    <source>
        <dbReference type="SAM" id="Phobius"/>
    </source>
</evidence>
<proteinExistence type="predicted"/>
<gene>
    <name evidence="10" type="ORF">VVD49_20025</name>
</gene>
<dbReference type="GO" id="GO:0016757">
    <property type="term" value="F:glycosyltransferase activity"/>
    <property type="evidence" value="ECO:0007669"/>
    <property type="project" value="UniProtKB-KW"/>
</dbReference>
<feature type="transmembrane region" description="Helical" evidence="8">
    <location>
        <begin position="258"/>
        <end position="279"/>
    </location>
</feature>
<dbReference type="PANTHER" id="PTHR33908:SF11">
    <property type="entry name" value="MEMBRANE PROTEIN"/>
    <property type="match status" value="1"/>
</dbReference>
<accession>A0ABU6K9D7</accession>
<keyword evidence="3 10" id="KW-0328">Glycosyltransferase</keyword>
<feature type="transmembrane region" description="Helical" evidence="8">
    <location>
        <begin position="208"/>
        <end position="226"/>
    </location>
</feature>
<keyword evidence="5 8" id="KW-0812">Transmembrane</keyword>
<feature type="domain" description="Glycosyltransferase RgtA/B/C/D-like" evidence="9">
    <location>
        <begin position="66"/>
        <end position="226"/>
    </location>
</feature>
<protein>
    <submittedName>
        <fullName evidence="10">Glycosyltransferase family 39 protein</fullName>
        <ecNumber evidence="10">2.4.-.-</ecNumber>
    </submittedName>
</protein>
<evidence type="ECO:0000259" key="9">
    <source>
        <dbReference type="Pfam" id="PF13231"/>
    </source>
</evidence>
<organism evidence="10 11">
    <name type="scientific">Uliginosibacterium silvisoli</name>
    <dbReference type="NCBI Taxonomy" id="3114758"/>
    <lineage>
        <taxon>Bacteria</taxon>
        <taxon>Pseudomonadati</taxon>
        <taxon>Pseudomonadota</taxon>
        <taxon>Betaproteobacteria</taxon>
        <taxon>Rhodocyclales</taxon>
        <taxon>Zoogloeaceae</taxon>
        <taxon>Uliginosibacterium</taxon>
    </lineage>
</organism>
<keyword evidence="11" id="KW-1185">Reference proteome</keyword>
<dbReference type="EC" id="2.4.-.-" evidence="10"/>
<dbReference type="InterPro" id="IPR038731">
    <property type="entry name" value="RgtA/B/C-like"/>
</dbReference>
<dbReference type="PANTHER" id="PTHR33908">
    <property type="entry name" value="MANNOSYLTRANSFERASE YKCB-RELATED"/>
    <property type="match status" value="1"/>
</dbReference>
<feature type="transmembrane region" description="Helical" evidence="8">
    <location>
        <begin position="166"/>
        <end position="196"/>
    </location>
</feature>
<name>A0ABU6K9D7_9RHOO</name>
<evidence type="ECO:0000256" key="4">
    <source>
        <dbReference type="ARBA" id="ARBA00022679"/>
    </source>
</evidence>
<comment type="subcellular location">
    <subcellularLocation>
        <location evidence="1">Cell membrane</location>
        <topology evidence="1">Multi-pass membrane protein</topology>
    </subcellularLocation>
</comment>
<evidence type="ECO:0000256" key="5">
    <source>
        <dbReference type="ARBA" id="ARBA00022692"/>
    </source>
</evidence>
<keyword evidence="2" id="KW-1003">Cell membrane</keyword>
<comment type="caution">
    <text evidence="10">The sequence shown here is derived from an EMBL/GenBank/DDBJ whole genome shotgun (WGS) entry which is preliminary data.</text>
</comment>
<reference evidence="10 11" key="1">
    <citation type="submission" date="2024-01" db="EMBL/GenBank/DDBJ databases">
        <title>Uliginosibacterium soil sp. nov.</title>
        <authorList>
            <person name="Lv Y."/>
        </authorList>
    </citation>
    <scope>NUCLEOTIDE SEQUENCE [LARGE SCALE GENOMIC DNA]</scope>
    <source>
        <strain evidence="10 11">H3</strain>
    </source>
</reference>
<evidence type="ECO:0000256" key="2">
    <source>
        <dbReference type="ARBA" id="ARBA00022475"/>
    </source>
</evidence>
<feature type="transmembrane region" description="Helical" evidence="8">
    <location>
        <begin position="94"/>
        <end position="112"/>
    </location>
</feature>
<keyword evidence="4 10" id="KW-0808">Transferase</keyword>
<evidence type="ECO:0000256" key="1">
    <source>
        <dbReference type="ARBA" id="ARBA00004651"/>
    </source>
</evidence>
<feature type="transmembrane region" description="Helical" evidence="8">
    <location>
        <begin position="21"/>
        <end position="38"/>
    </location>
</feature>
<evidence type="ECO:0000256" key="6">
    <source>
        <dbReference type="ARBA" id="ARBA00022989"/>
    </source>
</evidence>
<sequence>MQTFATLRTPQTTGLPARSGAGMLLMWLGIVTFYRIWVLPRLGITLYVDEAQYWTWAQQLDWGYFSKPPVVAWLIAASTALFGDDLVAVKLSAILLYPATAWLLFVLGRQLFDTRVGLRSAVAFSLLPFVSGLGLFVSTDAPLLFFWALAILALVRATSMDRWRDWLLLGVALGLGVMSKYTMLAFGASALLYLLLSPQRRAQLGNPRLWAAIALAAVLVMPNVLWNWSHDFPTLRHTADITHVEGINDKGGNVGEFLLAQLASLGPGFALAFLAGLVVAWQQRRDGRMQLLVCFSLPLLAIVFLQALRSEANGNWAAPAFVTATVLAVVFLSRLKTRWWIVVIALNAGLMLTVYHVRDIYRIAGKPVPASLDILKRARAWDVLARQLRPIFAAHPDAMLLTENRTLMAHLLYELRDMHLQHAAWKPQAIPQDHYQLTTPLGPEDLGRSAILVTQSGSAGVIERFSSHQTLAHVSVIAGPKLRREVDVILLEGFRGYR</sequence>
<evidence type="ECO:0000313" key="11">
    <source>
        <dbReference type="Proteomes" id="UP001331561"/>
    </source>
</evidence>
<evidence type="ECO:0000256" key="7">
    <source>
        <dbReference type="ARBA" id="ARBA00023136"/>
    </source>
</evidence>
<keyword evidence="6 8" id="KW-1133">Transmembrane helix</keyword>
<dbReference type="Pfam" id="PF13231">
    <property type="entry name" value="PMT_2"/>
    <property type="match status" value="1"/>
</dbReference>
<keyword evidence="7 8" id="KW-0472">Membrane</keyword>
<dbReference type="InterPro" id="IPR050297">
    <property type="entry name" value="LipidA_mod_glycosyltrf_83"/>
</dbReference>